<dbReference type="EMBL" id="QZAA01000022">
    <property type="protein sequence ID" value="RQD78393.1"/>
    <property type="molecule type" value="Genomic_DNA"/>
</dbReference>
<name>A0A424YIV8_9FIRM</name>
<organism evidence="3 4">
    <name type="scientific">Candidatus Syntrophonatronum acetioxidans</name>
    <dbReference type="NCBI Taxonomy" id="1795816"/>
    <lineage>
        <taxon>Bacteria</taxon>
        <taxon>Bacillati</taxon>
        <taxon>Bacillota</taxon>
        <taxon>Clostridia</taxon>
        <taxon>Eubacteriales</taxon>
        <taxon>Syntrophomonadaceae</taxon>
        <taxon>Candidatus Syntrophonatronum</taxon>
    </lineage>
</organism>
<protein>
    <submittedName>
        <fullName evidence="3">Pyruvate synthase subunit beta</fullName>
    </submittedName>
</protein>
<dbReference type="AlphaFoldDB" id="A0A424YIV8"/>
<evidence type="ECO:0000259" key="2">
    <source>
        <dbReference type="Pfam" id="PF02775"/>
    </source>
</evidence>
<dbReference type="PANTHER" id="PTHR42897:SF1">
    <property type="entry name" value="2-OXOACID OXIDOREDUCTASE (FERREDOXIN)"/>
    <property type="match status" value="1"/>
</dbReference>
<dbReference type="InterPro" id="IPR011766">
    <property type="entry name" value="TPP_enzyme_TPP-bd"/>
</dbReference>
<proteinExistence type="predicted"/>
<dbReference type="Proteomes" id="UP000285138">
    <property type="component" value="Unassembled WGS sequence"/>
</dbReference>
<dbReference type="InterPro" id="IPR051479">
    <property type="entry name" value="PorB-like"/>
</dbReference>
<feature type="domain" description="Thiamine pyrophosphate enzyme TPP-binding" evidence="2">
    <location>
        <begin position="55"/>
        <end position="208"/>
    </location>
</feature>
<evidence type="ECO:0000313" key="4">
    <source>
        <dbReference type="Proteomes" id="UP000285138"/>
    </source>
</evidence>
<keyword evidence="3" id="KW-0670">Pyruvate</keyword>
<keyword evidence="1" id="KW-0560">Oxidoreductase</keyword>
<dbReference type="Pfam" id="PF02775">
    <property type="entry name" value="TPP_enzyme_C"/>
    <property type="match status" value="1"/>
</dbReference>
<dbReference type="PANTHER" id="PTHR42897">
    <property type="entry name" value="PYRUVATE SYNTHASE SUBUNIT PORB"/>
    <property type="match status" value="1"/>
</dbReference>
<sequence length="308" mass="33504">MKIKELPSTEYIIPGTGACAGCPSTLGLRIIGKALGNNSISFLTPSCAVASMGVTPQTCYTFPALNICFASAGASAGGATMALDALYRKGKLKGGKPVVFNWVGDGGTYDIGLQGLSASAERNDDYIHFCYNNEAYSNTGNQRSGATPQYALTTTSPLGKEMGQKNVPLIMLEHRPPYVATASLAYPLDLYRKVEKAKKITGFRYIEIHMPCCTSWRFPPADTIKMSKMAVQTGSWLLWEGEYGKLTLNGVTASLAAGKREPKPVEDYLEPQGRFSTVFKSPEKEKFLARIRDHITRELKFMAGRGQL</sequence>
<dbReference type="GO" id="GO:0016491">
    <property type="term" value="F:oxidoreductase activity"/>
    <property type="evidence" value="ECO:0007669"/>
    <property type="project" value="UniProtKB-KW"/>
</dbReference>
<evidence type="ECO:0000256" key="1">
    <source>
        <dbReference type="ARBA" id="ARBA00023002"/>
    </source>
</evidence>
<accession>A0A424YIV8</accession>
<reference evidence="3 4" key="1">
    <citation type="submission" date="2018-08" db="EMBL/GenBank/DDBJ databases">
        <title>The metabolism and importance of syntrophic acetate oxidation coupled to methane or sulfide production in haloalkaline environments.</title>
        <authorList>
            <person name="Timmers P.H.A."/>
            <person name="Vavourakis C.D."/>
            <person name="Sorokin D.Y."/>
            <person name="Sinninghe Damste J.S."/>
            <person name="Muyzer G."/>
            <person name="Stams A.J.M."/>
            <person name="Plugge C.M."/>
        </authorList>
    </citation>
    <scope>NUCLEOTIDE SEQUENCE [LARGE SCALE GENOMIC DNA]</scope>
    <source>
        <strain evidence="3">MSAO_Bac1</strain>
    </source>
</reference>
<evidence type="ECO:0000313" key="3">
    <source>
        <dbReference type="EMBL" id="RQD78393.1"/>
    </source>
</evidence>
<comment type="caution">
    <text evidence="3">The sequence shown here is derived from an EMBL/GenBank/DDBJ whole genome shotgun (WGS) entry which is preliminary data.</text>
</comment>
<dbReference type="GO" id="GO:0030976">
    <property type="term" value="F:thiamine pyrophosphate binding"/>
    <property type="evidence" value="ECO:0007669"/>
    <property type="project" value="InterPro"/>
</dbReference>
<gene>
    <name evidence="3" type="ORF">D5R97_00440</name>
</gene>
<dbReference type="SUPFAM" id="SSF52518">
    <property type="entry name" value="Thiamin diphosphate-binding fold (THDP-binding)"/>
    <property type="match status" value="1"/>
</dbReference>
<dbReference type="InterPro" id="IPR029061">
    <property type="entry name" value="THDP-binding"/>
</dbReference>
<dbReference type="Gene3D" id="3.40.50.970">
    <property type="match status" value="2"/>
</dbReference>